<protein>
    <recommendedName>
        <fullName evidence="3">IrrE N-terminal-like domain-containing protein</fullName>
    </recommendedName>
</protein>
<evidence type="ECO:0000313" key="2">
    <source>
        <dbReference type="Proteomes" id="UP001612415"/>
    </source>
</evidence>
<evidence type="ECO:0008006" key="3">
    <source>
        <dbReference type="Google" id="ProtNLM"/>
    </source>
</evidence>
<gene>
    <name evidence="1" type="ORF">ACIA8P_28230</name>
</gene>
<proteinExistence type="predicted"/>
<dbReference type="Proteomes" id="UP001612415">
    <property type="component" value="Unassembled WGS sequence"/>
</dbReference>
<dbReference type="EMBL" id="JBITDC010000011">
    <property type="protein sequence ID" value="MFI5678503.1"/>
    <property type="molecule type" value="Genomic_DNA"/>
</dbReference>
<accession>A0ABW7Y7Z8</accession>
<evidence type="ECO:0000313" key="1">
    <source>
        <dbReference type="EMBL" id="MFI5678503.1"/>
    </source>
</evidence>
<reference evidence="1 2" key="1">
    <citation type="submission" date="2024-10" db="EMBL/GenBank/DDBJ databases">
        <title>The Natural Products Discovery Center: Release of the First 8490 Sequenced Strains for Exploring Actinobacteria Biosynthetic Diversity.</title>
        <authorList>
            <person name="Kalkreuter E."/>
            <person name="Kautsar S.A."/>
            <person name="Yang D."/>
            <person name="Bader C.D."/>
            <person name="Teijaro C.N."/>
            <person name="Fluegel L."/>
            <person name="Davis C.M."/>
            <person name="Simpson J.R."/>
            <person name="Lauterbach L."/>
            <person name="Steele A.D."/>
            <person name="Gui C."/>
            <person name="Meng S."/>
            <person name="Li G."/>
            <person name="Viehrig K."/>
            <person name="Ye F."/>
            <person name="Su P."/>
            <person name="Kiefer A.F."/>
            <person name="Nichols A."/>
            <person name="Cepeda A.J."/>
            <person name="Yan W."/>
            <person name="Fan B."/>
            <person name="Jiang Y."/>
            <person name="Adhikari A."/>
            <person name="Zheng C.-J."/>
            <person name="Schuster L."/>
            <person name="Cowan T.M."/>
            <person name="Smanski M.J."/>
            <person name="Chevrette M.G."/>
            <person name="De Carvalho L.P.S."/>
            <person name="Shen B."/>
        </authorList>
    </citation>
    <scope>NUCLEOTIDE SEQUENCE [LARGE SCALE GENOMIC DNA]</scope>
    <source>
        <strain evidence="1 2">NPDC051599</strain>
    </source>
</reference>
<sequence length="143" mass="16157">MQQLAPPLPLSITKLCELLSEQRGTPIALLEWELPADGPFGVLLSRPDEDVIVYQAKTTRAHQAHIVLHEIGHIIAYDLAGERPELPQLRNCYSDRDERDAEVVASTLMHQAMSMNRQAQRYGLDEPWRPSVFGSLVFEDGLR</sequence>
<organism evidence="1 2">
    <name type="scientific">Streptomyces cellulosae</name>
    <dbReference type="NCBI Taxonomy" id="1968"/>
    <lineage>
        <taxon>Bacteria</taxon>
        <taxon>Bacillati</taxon>
        <taxon>Actinomycetota</taxon>
        <taxon>Actinomycetes</taxon>
        <taxon>Kitasatosporales</taxon>
        <taxon>Streptomycetaceae</taxon>
        <taxon>Streptomyces</taxon>
    </lineage>
</organism>
<dbReference type="RefSeq" id="WP_398659049.1">
    <property type="nucleotide sequence ID" value="NZ_JBITDC010000011.1"/>
</dbReference>
<name>A0ABW7Y7Z8_STRCE</name>
<comment type="caution">
    <text evidence="1">The sequence shown here is derived from an EMBL/GenBank/DDBJ whole genome shotgun (WGS) entry which is preliminary data.</text>
</comment>
<keyword evidence="2" id="KW-1185">Reference proteome</keyword>